<comment type="caution">
    <text evidence="8">The sequence shown here is derived from an EMBL/GenBank/DDBJ whole genome shotgun (WGS) entry which is preliminary data.</text>
</comment>
<proteinExistence type="inferred from homology"/>
<accession>A0ABS1T6Z3</accession>
<evidence type="ECO:0000256" key="6">
    <source>
        <dbReference type="ARBA" id="ARBA00023316"/>
    </source>
</evidence>
<dbReference type="Pfam" id="PF02618">
    <property type="entry name" value="YceG"/>
    <property type="match status" value="1"/>
</dbReference>
<feature type="site" description="Important for catalytic activity" evidence="7">
    <location>
        <position position="225"/>
    </location>
</feature>
<evidence type="ECO:0000256" key="3">
    <source>
        <dbReference type="ARBA" id="ARBA00022989"/>
    </source>
</evidence>
<evidence type="ECO:0000313" key="8">
    <source>
        <dbReference type="EMBL" id="MBL4935109.1"/>
    </source>
</evidence>
<comment type="function">
    <text evidence="7">Functions as a peptidoglycan terminase that cleaves nascent peptidoglycan strands endolytically to terminate their elongation.</text>
</comment>
<organism evidence="8 9">
    <name type="scientific">Clostridium rhizosphaerae</name>
    <dbReference type="NCBI Taxonomy" id="2803861"/>
    <lineage>
        <taxon>Bacteria</taxon>
        <taxon>Bacillati</taxon>
        <taxon>Bacillota</taxon>
        <taxon>Clostridia</taxon>
        <taxon>Eubacteriales</taxon>
        <taxon>Clostridiaceae</taxon>
        <taxon>Clostridium</taxon>
    </lineage>
</organism>
<evidence type="ECO:0000256" key="4">
    <source>
        <dbReference type="ARBA" id="ARBA00023136"/>
    </source>
</evidence>
<protein>
    <recommendedName>
        <fullName evidence="7">Endolytic murein transglycosylase</fullName>
        <ecNumber evidence="7">4.2.2.29</ecNumber>
    </recommendedName>
    <alternativeName>
        <fullName evidence="7">Peptidoglycan lytic transglycosylase</fullName>
    </alternativeName>
    <alternativeName>
        <fullName evidence="7">Peptidoglycan polymerization terminase</fullName>
    </alternativeName>
</protein>
<dbReference type="EC" id="4.2.2.29" evidence="7"/>
<dbReference type="InterPro" id="IPR003770">
    <property type="entry name" value="MLTG-like"/>
</dbReference>
<keyword evidence="5 7" id="KW-0456">Lyase</keyword>
<sequence length="347" mass="39224">MKKKLILLTITLVIFCIIGFKIYSDAVSVIKHPLISSEANIEVKVNNGDSLNNIINNLNSDNKIGNTFLVKWYIKKHNLNTNIKPGIYKISKDVSIEDFVSNLNNGKYNENSVKVTIPEGYDINKIAALLQEKEIISKEDFLSAINVYNLPSYIKKDSKRKYNLEGYLFPDTYELTKGMKAKDIIDVMVKNFETVVNTIKTKNNITLTDDKLDEKIIMASIVEHEAEASSERPIVASVFYNRININMKLQSCATVEYVLGVHKTVYSDKDISVQSLYNTYNVSGLPIGPICNPGKESILAALAPAKSNYLYFVSRFDGTKAHFFSDNYNQFLKDKKVSESNYAKMSK</sequence>
<evidence type="ECO:0000256" key="7">
    <source>
        <dbReference type="HAMAP-Rule" id="MF_02065"/>
    </source>
</evidence>
<dbReference type="NCBIfam" id="TIGR00247">
    <property type="entry name" value="endolytic transglycosylase MltG"/>
    <property type="match status" value="1"/>
</dbReference>
<evidence type="ECO:0000256" key="2">
    <source>
        <dbReference type="ARBA" id="ARBA00022692"/>
    </source>
</evidence>
<evidence type="ECO:0000256" key="1">
    <source>
        <dbReference type="ARBA" id="ARBA00022475"/>
    </source>
</evidence>
<keyword evidence="9" id="KW-1185">Reference proteome</keyword>
<dbReference type="HAMAP" id="MF_02065">
    <property type="entry name" value="MltG"/>
    <property type="match status" value="1"/>
</dbReference>
<gene>
    <name evidence="7 8" type="primary">mltG</name>
    <name evidence="8" type="ORF">JK636_04990</name>
</gene>
<comment type="catalytic activity">
    <reaction evidence="7">
        <text>a peptidoglycan chain = a peptidoglycan chain with N-acetyl-1,6-anhydromuramyl-[peptide] at the reducing end + a peptidoglycan chain with N-acetylglucosamine at the non-reducing end.</text>
        <dbReference type="EC" id="4.2.2.29"/>
    </reaction>
</comment>
<dbReference type="PANTHER" id="PTHR30518">
    <property type="entry name" value="ENDOLYTIC MUREIN TRANSGLYCOSYLASE"/>
    <property type="match status" value="1"/>
</dbReference>
<dbReference type="RefSeq" id="WP_202747724.1">
    <property type="nucleotide sequence ID" value="NZ_JAESWC010000002.1"/>
</dbReference>
<evidence type="ECO:0000313" key="9">
    <source>
        <dbReference type="Proteomes" id="UP000632377"/>
    </source>
</evidence>
<comment type="similarity">
    <text evidence="7">Belongs to the transglycosylase MltG family.</text>
</comment>
<keyword evidence="3 7" id="KW-1133">Transmembrane helix</keyword>
<keyword evidence="1 7" id="KW-1003">Cell membrane</keyword>
<evidence type="ECO:0000256" key="5">
    <source>
        <dbReference type="ARBA" id="ARBA00023239"/>
    </source>
</evidence>
<reference evidence="8 9" key="1">
    <citation type="submission" date="2021-01" db="EMBL/GenBank/DDBJ databases">
        <title>Genome public.</title>
        <authorList>
            <person name="Liu C."/>
            <person name="Sun Q."/>
        </authorList>
    </citation>
    <scope>NUCLEOTIDE SEQUENCE [LARGE SCALE GENOMIC DNA]</scope>
    <source>
        <strain evidence="8 9">YIM B02515</strain>
    </source>
</reference>
<name>A0ABS1T6Z3_9CLOT</name>
<keyword evidence="4 7" id="KW-0472">Membrane</keyword>
<dbReference type="Proteomes" id="UP000632377">
    <property type="component" value="Unassembled WGS sequence"/>
</dbReference>
<dbReference type="Gene3D" id="3.30.1490.480">
    <property type="entry name" value="Endolytic murein transglycosylase"/>
    <property type="match status" value="2"/>
</dbReference>
<dbReference type="PANTHER" id="PTHR30518:SF2">
    <property type="entry name" value="ENDOLYTIC MUREIN TRANSGLYCOSYLASE"/>
    <property type="match status" value="1"/>
</dbReference>
<dbReference type="EMBL" id="JAESWC010000002">
    <property type="protein sequence ID" value="MBL4935109.1"/>
    <property type="molecule type" value="Genomic_DNA"/>
</dbReference>
<keyword evidence="2 7" id="KW-0812">Transmembrane</keyword>
<keyword evidence="6 7" id="KW-0961">Cell wall biogenesis/degradation</keyword>
<dbReference type="CDD" id="cd08010">
    <property type="entry name" value="MltG_like"/>
    <property type="match status" value="1"/>
</dbReference>